<evidence type="ECO:0000313" key="12">
    <source>
        <dbReference type="EMBL" id="KAF9786267.1"/>
    </source>
</evidence>
<evidence type="ECO:0000256" key="5">
    <source>
        <dbReference type="ARBA" id="ARBA00022723"/>
    </source>
</evidence>
<comment type="cofactor">
    <cofactor evidence="1 9">
        <name>heme</name>
        <dbReference type="ChEBI" id="CHEBI:30413"/>
    </cofactor>
</comment>
<comment type="caution">
    <text evidence="12">The sequence shown here is derived from an EMBL/GenBank/DDBJ whole genome shotgun (WGS) entry which is preliminary data.</text>
</comment>
<protein>
    <submittedName>
        <fullName evidence="12">Cytochrome P450</fullName>
    </submittedName>
</protein>
<organism evidence="12 13">
    <name type="scientific">Thelephora terrestris</name>
    <dbReference type="NCBI Taxonomy" id="56493"/>
    <lineage>
        <taxon>Eukaryota</taxon>
        <taxon>Fungi</taxon>
        <taxon>Dikarya</taxon>
        <taxon>Basidiomycota</taxon>
        <taxon>Agaricomycotina</taxon>
        <taxon>Agaricomycetes</taxon>
        <taxon>Thelephorales</taxon>
        <taxon>Thelephoraceae</taxon>
        <taxon>Thelephora</taxon>
    </lineage>
</organism>
<keyword evidence="11" id="KW-0472">Membrane</keyword>
<dbReference type="GO" id="GO:0004497">
    <property type="term" value="F:monooxygenase activity"/>
    <property type="evidence" value="ECO:0007669"/>
    <property type="project" value="UniProtKB-KW"/>
</dbReference>
<dbReference type="InterPro" id="IPR017972">
    <property type="entry name" value="Cyt_P450_CS"/>
</dbReference>
<reference evidence="12" key="2">
    <citation type="submission" date="2020-11" db="EMBL/GenBank/DDBJ databases">
        <authorList>
            <consortium name="DOE Joint Genome Institute"/>
            <person name="Kuo A."/>
            <person name="Miyauchi S."/>
            <person name="Kiss E."/>
            <person name="Drula E."/>
            <person name="Kohler A."/>
            <person name="Sanchez-Garcia M."/>
            <person name="Andreopoulos B."/>
            <person name="Barry K.W."/>
            <person name="Bonito G."/>
            <person name="Buee M."/>
            <person name="Carver A."/>
            <person name="Chen C."/>
            <person name="Cichocki N."/>
            <person name="Clum A."/>
            <person name="Culley D."/>
            <person name="Crous P.W."/>
            <person name="Fauchery L."/>
            <person name="Girlanda M."/>
            <person name="Hayes R."/>
            <person name="Keri Z."/>
            <person name="Labutti K."/>
            <person name="Lipzen A."/>
            <person name="Lombard V."/>
            <person name="Magnuson J."/>
            <person name="Maillard F."/>
            <person name="Morin E."/>
            <person name="Murat C."/>
            <person name="Nolan M."/>
            <person name="Ohm R."/>
            <person name="Pangilinan J."/>
            <person name="Pereira M."/>
            <person name="Perotto S."/>
            <person name="Peter M."/>
            <person name="Riley R."/>
            <person name="Sitrit Y."/>
            <person name="Stielow B."/>
            <person name="Szollosi G."/>
            <person name="Zifcakova L."/>
            <person name="Stursova M."/>
            <person name="Spatafora J.W."/>
            <person name="Tedersoo L."/>
            <person name="Vaario L.-M."/>
            <person name="Yamada A."/>
            <person name="Yan M."/>
            <person name="Wang P."/>
            <person name="Xu J."/>
            <person name="Bruns T."/>
            <person name="Baldrian P."/>
            <person name="Vilgalys R."/>
            <person name="Henrissat B."/>
            <person name="Grigoriev I.V."/>
            <person name="Hibbett D."/>
            <person name="Nagy L.G."/>
            <person name="Martin F.M."/>
        </authorList>
    </citation>
    <scope>NUCLEOTIDE SEQUENCE</scope>
    <source>
        <strain evidence="12">UH-Tt-Lm1</strain>
    </source>
</reference>
<dbReference type="SUPFAM" id="SSF48264">
    <property type="entry name" value="Cytochrome P450"/>
    <property type="match status" value="1"/>
</dbReference>
<evidence type="ECO:0000256" key="2">
    <source>
        <dbReference type="ARBA" id="ARBA00005179"/>
    </source>
</evidence>
<keyword evidence="6 10" id="KW-0560">Oxidoreductase</keyword>
<dbReference type="PANTHER" id="PTHR46300">
    <property type="entry name" value="P450, PUTATIVE (EUROFUNG)-RELATED-RELATED"/>
    <property type="match status" value="1"/>
</dbReference>
<dbReference type="PANTHER" id="PTHR46300:SF7">
    <property type="entry name" value="P450, PUTATIVE (EUROFUNG)-RELATED"/>
    <property type="match status" value="1"/>
</dbReference>
<keyword evidence="11" id="KW-0812">Transmembrane</keyword>
<keyword evidence="5 9" id="KW-0479">Metal-binding</keyword>
<dbReference type="CDD" id="cd11065">
    <property type="entry name" value="CYP64-like"/>
    <property type="match status" value="1"/>
</dbReference>
<evidence type="ECO:0000256" key="3">
    <source>
        <dbReference type="ARBA" id="ARBA00010617"/>
    </source>
</evidence>
<evidence type="ECO:0000256" key="4">
    <source>
        <dbReference type="ARBA" id="ARBA00022617"/>
    </source>
</evidence>
<dbReference type="Gene3D" id="1.10.630.10">
    <property type="entry name" value="Cytochrome P450"/>
    <property type="match status" value="1"/>
</dbReference>
<keyword evidence="8 10" id="KW-0503">Monooxygenase</keyword>
<comment type="pathway">
    <text evidence="2">Secondary metabolite biosynthesis.</text>
</comment>
<feature type="binding site" description="axial binding residue" evidence="9">
    <location>
        <position position="450"/>
    </location>
    <ligand>
        <name>heme</name>
        <dbReference type="ChEBI" id="CHEBI:30413"/>
    </ligand>
    <ligandPart>
        <name>Fe</name>
        <dbReference type="ChEBI" id="CHEBI:18248"/>
    </ligandPart>
</feature>
<dbReference type="InterPro" id="IPR001128">
    <property type="entry name" value="Cyt_P450"/>
</dbReference>
<dbReference type="EMBL" id="WIUZ02000006">
    <property type="protein sequence ID" value="KAF9786267.1"/>
    <property type="molecule type" value="Genomic_DNA"/>
</dbReference>
<keyword evidence="4 9" id="KW-0349">Heme</keyword>
<dbReference type="GO" id="GO:0020037">
    <property type="term" value="F:heme binding"/>
    <property type="evidence" value="ECO:0007669"/>
    <property type="project" value="InterPro"/>
</dbReference>
<evidence type="ECO:0000256" key="9">
    <source>
        <dbReference type="PIRSR" id="PIRSR602401-1"/>
    </source>
</evidence>
<gene>
    <name evidence="12" type="ORF">BJ322DRAFT_1005311</name>
</gene>
<evidence type="ECO:0000313" key="13">
    <source>
        <dbReference type="Proteomes" id="UP000736335"/>
    </source>
</evidence>
<dbReference type="PRINTS" id="PR00385">
    <property type="entry name" value="P450"/>
</dbReference>
<name>A0A9P6HGG6_9AGAM</name>
<evidence type="ECO:0000256" key="1">
    <source>
        <dbReference type="ARBA" id="ARBA00001971"/>
    </source>
</evidence>
<dbReference type="GO" id="GO:0016705">
    <property type="term" value="F:oxidoreductase activity, acting on paired donors, with incorporation or reduction of molecular oxygen"/>
    <property type="evidence" value="ECO:0007669"/>
    <property type="project" value="InterPro"/>
</dbReference>
<sequence>MSTLVKYLGPFPVSVFAAVATAIALALARRKWTSRRLPYPPGPKGYPIIGNVLGFPGNPIWEGLAKMAKEHNTDILHLDMMGSHLVVLSNSDVAADLAEQRSIIYADRPRLPMVTELMGVSWSFTLMPYGETWRIHRKLFHRFFNVAIADKYDENIDKAVNAFLRRLSESPERFLKHVHFLNGSLALSVAYGLNVESESDKFYSASEDAMSAIDIGLAPGAFLVDVLPILKYVPEWFPGAGFQKFAREAKENIEKSIILPFQHVKESFKANTITTPSFAAACLEELPELSEDGVDEKTIRDVAGTVYLGERCYYTASSLQSFFLAATLHPEMVRMAQKELDEVIGGDRLPDLSDKPQLPYITAFVKEVLRWGPPVPLTSAHRVMEDDVYKGQLLPAGTTVMDNVWAMFRNESDYPDAHTFNPGRFLKDGQIDPNVKDPELQLFGWGRRICPGRHFALRIMFLTIARTLAVFDISKCLDEDGNPITPDGKFTSGIITQPLPFRSDIKPRSAHALSLIAG</sequence>
<dbReference type="PRINTS" id="PR00463">
    <property type="entry name" value="EP450I"/>
</dbReference>
<evidence type="ECO:0000256" key="11">
    <source>
        <dbReference type="SAM" id="Phobius"/>
    </source>
</evidence>
<evidence type="ECO:0000256" key="10">
    <source>
        <dbReference type="RuleBase" id="RU000461"/>
    </source>
</evidence>
<feature type="transmembrane region" description="Helical" evidence="11">
    <location>
        <begin position="6"/>
        <end position="28"/>
    </location>
</feature>
<dbReference type="Proteomes" id="UP000736335">
    <property type="component" value="Unassembled WGS sequence"/>
</dbReference>
<dbReference type="Pfam" id="PF00067">
    <property type="entry name" value="p450"/>
    <property type="match status" value="1"/>
</dbReference>
<dbReference type="InterPro" id="IPR002401">
    <property type="entry name" value="Cyt_P450_E_grp-I"/>
</dbReference>
<comment type="similarity">
    <text evidence="3 10">Belongs to the cytochrome P450 family.</text>
</comment>
<dbReference type="InterPro" id="IPR050364">
    <property type="entry name" value="Cytochrome_P450_fung"/>
</dbReference>
<keyword evidence="11" id="KW-1133">Transmembrane helix</keyword>
<dbReference type="OrthoDB" id="2789670at2759"/>
<keyword evidence="13" id="KW-1185">Reference proteome</keyword>
<proteinExistence type="inferred from homology"/>
<evidence type="ECO:0000256" key="6">
    <source>
        <dbReference type="ARBA" id="ARBA00023002"/>
    </source>
</evidence>
<dbReference type="GO" id="GO:0005506">
    <property type="term" value="F:iron ion binding"/>
    <property type="evidence" value="ECO:0007669"/>
    <property type="project" value="InterPro"/>
</dbReference>
<accession>A0A9P6HGG6</accession>
<reference evidence="12" key="1">
    <citation type="journal article" date="2020" name="Nat. Commun.">
        <title>Large-scale genome sequencing of mycorrhizal fungi provides insights into the early evolution of symbiotic traits.</title>
        <authorList>
            <person name="Miyauchi S."/>
            <person name="Kiss E."/>
            <person name="Kuo A."/>
            <person name="Drula E."/>
            <person name="Kohler A."/>
            <person name="Sanchez-Garcia M."/>
            <person name="Morin E."/>
            <person name="Andreopoulos B."/>
            <person name="Barry K.W."/>
            <person name="Bonito G."/>
            <person name="Buee M."/>
            <person name="Carver A."/>
            <person name="Chen C."/>
            <person name="Cichocki N."/>
            <person name="Clum A."/>
            <person name="Culley D."/>
            <person name="Crous P.W."/>
            <person name="Fauchery L."/>
            <person name="Girlanda M."/>
            <person name="Hayes R.D."/>
            <person name="Keri Z."/>
            <person name="LaButti K."/>
            <person name="Lipzen A."/>
            <person name="Lombard V."/>
            <person name="Magnuson J."/>
            <person name="Maillard F."/>
            <person name="Murat C."/>
            <person name="Nolan M."/>
            <person name="Ohm R.A."/>
            <person name="Pangilinan J."/>
            <person name="Pereira M.F."/>
            <person name="Perotto S."/>
            <person name="Peter M."/>
            <person name="Pfister S."/>
            <person name="Riley R."/>
            <person name="Sitrit Y."/>
            <person name="Stielow J.B."/>
            <person name="Szollosi G."/>
            <person name="Zifcakova L."/>
            <person name="Stursova M."/>
            <person name="Spatafora J.W."/>
            <person name="Tedersoo L."/>
            <person name="Vaario L.M."/>
            <person name="Yamada A."/>
            <person name="Yan M."/>
            <person name="Wang P."/>
            <person name="Xu J."/>
            <person name="Bruns T."/>
            <person name="Baldrian P."/>
            <person name="Vilgalys R."/>
            <person name="Dunand C."/>
            <person name="Henrissat B."/>
            <person name="Grigoriev I.V."/>
            <person name="Hibbett D."/>
            <person name="Nagy L.G."/>
            <person name="Martin F.M."/>
        </authorList>
    </citation>
    <scope>NUCLEOTIDE SEQUENCE</scope>
    <source>
        <strain evidence="12">UH-Tt-Lm1</strain>
    </source>
</reference>
<dbReference type="AlphaFoldDB" id="A0A9P6HGG6"/>
<keyword evidence="7 9" id="KW-0408">Iron</keyword>
<dbReference type="InterPro" id="IPR036396">
    <property type="entry name" value="Cyt_P450_sf"/>
</dbReference>
<dbReference type="PROSITE" id="PS00086">
    <property type="entry name" value="CYTOCHROME_P450"/>
    <property type="match status" value="1"/>
</dbReference>
<evidence type="ECO:0000256" key="7">
    <source>
        <dbReference type="ARBA" id="ARBA00023004"/>
    </source>
</evidence>
<evidence type="ECO:0000256" key="8">
    <source>
        <dbReference type="ARBA" id="ARBA00023033"/>
    </source>
</evidence>